<dbReference type="Proteomes" id="UP000235371">
    <property type="component" value="Unassembled WGS sequence"/>
</dbReference>
<evidence type="ECO:0000313" key="3">
    <source>
        <dbReference type="Proteomes" id="UP000235371"/>
    </source>
</evidence>
<dbReference type="EMBL" id="KZ613817">
    <property type="protein sequence ID" value="PMD59154.1"/>
    <property type="molecule type" value="Genomic_DNA"/>
</dbReference>
<dbReference type="RefSeq" id="XP_024736058.1">
    <property type="nucleotide sequence ID" value="XM_024880444.1"/>
</dbReference>
<evidence type="ECO:0000256" key="1">
    <source>
        <dbReference type="SAM" id="MobiDB-lite"/>
    </source>
</evidence>
<evidence type="ECO:0000313" key="2">
    <source>
        <dbReference type="EMBL" id="PMD59154.1"/>
    </source>
</evidence>
<keyword evidence="3" id="KW-1185">Reference proteome</keyword>
<sequence length="58" mass="5980">MPKGWLHGDIEISGTSTPWVSGGTAVEPASNTSTSTSTLHRPSSTFRQPSLACGLAHA</sequence>
<gene>
    <name evidence="2" type="ORF">K444DRAFT_613948</name>
</gene>
<proteinExistence type="predicted"/>
<dbReference type="AlphaFoldDB" id="A0A2J6T810"/>
<feature type="region of interest" description="Disordered" evidence="1">
    <location>
        <begin position="1"/>
        <end position="58"/>
    </location>
</feature>
<feature type="compositionally biased region" description="Basic and acidic residues" evidence="1">
    <location>
        <begin position="1"/>
        <end position="10"/>
    </location>
</feature>
<reference evidence="2 3" key="1">
    <citation type="submission" date="2016-04" db="EMBL/GenBank/DDBJ databases">
        <title>A degradative enzymes factory behind the ericoid mycorrhizal symbiosis.</title>
        <authorList>
            <consortium name="DOE Joint Genome Institute"/>
            <person name="Martino E."/>
            <person name="Morin E."/>
            <person name="Grelet G."/>
            <person name="Kuo A."/>
            <person name="Kohler A."/>
            <person name="Daghino S."/>
            <person name="Barry K."/>
            <person name="Choi C."/>
            <person name="Cichocki N."/>
            <person name="Clum A."/>
            <person name="Copeland A."/>
            <person name="Hainaut M."/>
            <person name="Haridas S."/>
            <person name="Labutti K."/>
            <person name="Lindquist E."/>
            <person name="Lipzen A."/>
            <person name="Khouja H.-R."/>
            <person name="Murat C."/>
            <person name="Ohm R."/>
            <person name="Olson A."/>
            <person name="Spatafora J."/>
            <person name="Veneault-Fourrey C."/>
            <person name="Henrissat B."/>
            <person name="Grigoriev I."/>
            <person name="Martin F."/>
            <person name="Perotto S."/>
        </authorList>
    </citation>
    <scope>NUCLEOTIDE SEQUENCE [LARGE SCALE GENOMIC DNA]</scope>
    <source>
        <strain evidence="2 3">E</strain>
    </source>
</reference>
<feature type="compositionally biased region" description="Polar residues" evidence="1">
    <location>
        <begin position="29"/>
        <end position="48"/>
    </location>
</feature>
<dbReference type="GeneID" id="36588521"/>
<name>A0A2J6T810_9HELO</name>
<protein>
    <submittedName>
        <fullName evidence="2">Uncharacterized protein</fullName>
    </submittedName>
</protein>
<accession>A0A2J6T810</accession>
<dbReference type="InParanoid" id="A0A2J6T810"/>
<organism evidence="2 3">
    <name type="scientific">Hyaloscypha bicolor E</name>
    <dbReference type="NCBI Taxonomy" id="1095630"/>
    <lineage>
        <taxon>Eukaryota</taxon>
        <taxon>Fungi</taxon>
        <taxon>Dikarya</taxon>
        <taxon>Ascomycota</taxon>
        <taxon>Pezizomycotina</taxon>
        <taxon>Leotiomycetes</taxon>
        <taxon>Helotiales</taxon>
        <taxon>Hyaloscyphaceae</taxon>
        <taxon>Hyaloscypha</taxon>
        <taxon>Hyaloscypha bicolor</taxon>
    </lineage>
</organism>